<comment type="caution">
    <text evidence="3">The sequence shown here is derived from an EMBL/GenBank/DDBJ whole genome shotgun (WGS) entry which is preliminary data.</text>
</comment>
<evidence type="ECO:0000313" key="3">
    <source>
        <dbReference type="EMBL" id="CAF0744677.1"/>
    </source>
</evidence>
<sequence>MLSTKTSTMYSSSLGDKGTAGQFRLMTGNLSQLINRSKIFNDKQVIERENFDIDNSTSSKTLETYHPSISDQIKVGFYSTDRCTQTNETEILILKNASDNLDFLCNEISRVKADLKFAKNSSENQFNQELSNKSIEIYTSINNKIRDLKLNQEQNLERIRHAYKSKLANAVSYFQKLADDQKAYFKIELEKQSLKTLKKSNPNQEIQKLKELQRTIIEQELEIKNLRNQIIENNEKANSEANRIIDQLKEDREKAIENGTKLQQKISRLEEALTLKEEETEKMNSEIINLQMQIEKEKIHYEELSKEMLDFKKTSEQEKAKMKKEFEKQKITMETKFNEKIKESTEQIMNAAKQELKQQQMLQKQQEQELLEEKKRQEAQYNEMLKKQQETLEREKLEKEKELERVKREKQAEEEALRQQQISLTEALQKEKERELSNAKSASNKDTELILKLKSNENYLKSEINRLKREIHRNNETWEKKFDILKHSLHAIKDEMYLRQNLQKQSANLAYASVAYTMNQAPNLQQQLLQTNDSNSKISNKPVLPSIGSAKNLDRQISLSLTVPSRLSGNLDDEENQIVDEVEMFELKKEFFNDVDFIPAKEA</sequence>
<dbReference type="PANTHER" id="PTHR22382">
    <property type="entry name" value="RIKEN CDNA 4921504E06 GENE"/>
    <property type="match status" value="1"/>
</dbReference>
<protein>
    <recommendedName>
        <fullName evidence="2">DUF4709 domain-containing protein</fullName>
    </recommendedName>
</protein>
<dbReference type="Proteomes" id="UP000663879">
    <property type="component" value="Unassembled WGS sequence"/>
</dbReference>
<dbReference type="AlphaFoldDB" id="A0A813P1U5"/>
<organism evidence="3 4">
    <name type="scientific">Brachionus calyciflorus</name>
    <dbReference type="NCBI Taxonomy" id="104777"/>
    <lineage>
        <taxon>Eukaryota</taxon>
        <taxon>Metazoa</taxon>
        <taxon>Spiralia</taxon>
        <taxon>Gnathifera</taxon>
        <taxon>Rotifera</taxon>
        <taxon>Eurotatoria</taxon>
        <taxon>Monogononta</taxon>
        <taxon>Pseudotrocha</taxon>
        <taxon>Ploima</taxon>
        <taxon>Brachionidae</taxon>
        <taxon>Brachionus</taxon>
    </lineage>
</organism>
<proteinExistence type="predicted"/>
<feature type="domain" description="DUF4709" evidence="2">
    <location>
        <begin position="67"/>
        <end position="172"/>
    </location>
</feature>
<dbReference type="InterPro" id="IPR040119">
    <property type="entry name" value="C10orf67-like"/>
</dbReference>
<evidence type="ECO:0000259" key="2">
    <source>
        <dbReference type="Pfam" id="PF15821"/>
    </source>
</evidence>
<dbReference type="Pfam" id="PF15821">
    <property type="entry name" value="DUF4709"/>
    <property type="match status" value="1"/>
</dbReference>
<name>A0A813P1U5_9BILA</name>
<evidence type="ECO:0000256" key="1">
    <source>
        <dbReference type="SAM" id="Coils"/>
    </source>
</evidence>
<dbReference type="OrthoDB" id="10027521at2759"/>
<dbReference type="EMBL" id="CAJNOC010000321">
    <property type="protein sequence ID" value="CAF0744677.1"/>
    <property type="molecule type" value="Genomic_DNA"/>
</dbReference>
<gene>
    <name evidence="3" type="ORF">OXX778_LOCUS3582</name>
</gene>
<dbReference type="InterPro" id="IPR031651">
    <property type="entry name" value="DUF4709"/>
</dbReference>
<keyword evidence="1" id="KW-0175">Coiled coil</keyword>
<evidence type="ECO:0000313" key="4">
    <source>
        <dbReference type="Proteomes" id="UP000663879"/>
    </source>
</evidence>
<reference evidence="3" key="1">
    <citation type="submission" date="2021-02" db="EMBL/GenBank/DDBJ databases">
        <authorList>
            <person name="Nowell W R."/>
        </authorList>
    </citation>
    <scope>NUCLEOTIDE SEQUENCE</scope>
    <source>
        <strain evidence="3">Ploen Becks lab</strain>
    </source>
</reference>
<dbReference type="PANTHER" id="PTHR22382:SF7">
    <property type="entry name" value="RIKEN CDNA 4921504E06 GENE"/>
    <property type="match status" value="1"/>
</dbReference>
<keyword evidence="4" id="KW-1185">Reference proteome</keyword>
<accession>A0A813P1U5</accession>
<feature type="coiled-coil region" evidence="1">
    <location>
        <begin position="209"/>
        <end position="470"/>
    </location>
</feature>